<dbReference type="GO" id="GO:0008408">
    <property type="term" value="F:3'-5' exonuclease activity"/>
    <property type="evidence" value="ECO:0007669"/>
    <property type="project" value="InterPro"/>
</dbReference>
<evidence type="ECO:0000256" key="1">
    <source>
        <dbReference type="PIRNR" id="PIRNR029225"/>
    </source>
</evidence>
<comment type="function">
    <text evidence="1">Part of the beta sliding clamp loading complex, which hydrolyzes ATP to load the beta clamp onto primed DNA to form the DNA replication pre-initiation complex. DNA polymerase III is a complex, multichain enzyme responsible for most of the replicative synthesis in bacteria. This DNA polymerase also exhibits 3' to 5' exonuclease activity.</text>
</comment>
<keyword evidence="1" id="KW-0548">Nucleotidyltransferase</keyword>
<protein>
    <recommendedName>
        <fullName evidence="1">DNA polymerase III subunit psi</fullName>
    </recommendedName>
</protein>
<dbReference type="KEGG" id="bcig:AB162_570"/>
<dbReference type="PIRSF" id="PIRSF029225">
    <property type="entry name" value="DNA_pol_III_psi"/>
    <property type="match status" value="1"/>
</dbReference>
<dbReference type="EMBL" id="CP011787">
    <property type="protein sequence ID" value="AKZ66147.1"/>
    <property type="molecule type" value="Genomic_DNA"/>
</dbReference>
<dbReference type="AlphaFoldDB" id="A0A0K2BLS9"/>
<keyword evidence="1" id="KW-0239">DNA-directed DNA polymerase</keyword>
<dbReference type="PATRIC" id="fig|186490.8.peg.536"/>
<keyword evidence="1" id="KW-0808">Transferase</keyword>
<keyword evidence="3" id="KW-1185">Reference proteome</keyword>
<dbReference type="SUPFAM" id="SSF102220">
    <property type="entry name" value="DNA polymerase III psi subunit"/>
    <property type="match status" value="1"/>
</dbReference>
<keyword evidence="1" id="KW-0235">DNA replication</keyword>
<dbReference type="Gene3D" id="3.40.50.10220">
    <property type="entry name" value="DNA polymerase III, psi subunit"/>
    <property type="match status" value="1"/>
</dbReference>
<dbReference type="InterPro" id="IPR004615">
    <property type="entry name" value="DNA_pol_III_psi"/>
</dbReference>
<dbReference type="OrthoDB" id="5682636at2"/>
<dbReference type="GO" id="GO:0006260">
    <property type="term" value="P:DNA replication"/>
    <property type="evidence" value="ECO:0007669"/>
    <property type="project" value="UniProtKB-KW"/>
</dbReference>
<sequence>MSIKRELLLKQLGIMQWMLRNYQLLIHSNSSNLEVSLRGNKIKLLIIVDKQIPYAYHPLLTDVARSMELRPEHLLLITIEQVMMLPNNSHYHCWWLGFTEICKKLNGISLLTPPLSILNNDATAKRNLWRQIINAKKYFKYTQ</sequence>
<accession>A0A0K2BLS9</accession>
<dbReference type="Proteomes" id="UP000056466">
    <property type="component" value="Chromosome"/>
</dbReference>
<dbReference type="RefSeq" id="WP_053097310.1">
    <property type="nucleotide sequence ID" value="NZ_CP011787.1"/>
</dbReference>
<evidence type="ECO:0000313" key="3">
    <source>
        <dbReference type="Proteomes" id="UP000056466"/>
    </source>
</evidence>
<proteinExistence type="predicted"/>
<organism evidence="2 3">
    <name type="scientific">Candidatus Palibaumannia cicadellinicola</name>
    <dbReference type="NCBI Taxonomy" id="186490"/>
    <lineage>
        <taxon>Bacteria</taxon>
        <taxon>Pseudomonadati</taxon>
        <taxon>Pseudomonadota</taxon>
        <taxon>Gammaproteobacteria</taxon>
        <taxon>Candidatus Palibaumannia</taxon>
    </lineage>
</organism>
<dbReference type="Pfam" id="PF03603">
    <property type="entry name" value="DNA_III_psi"/>
    <property type="match status" value="1"/>
</dbReference>
<dbReference type="GO" id="GO:0003887">
    <property type="term" value="F:DNA-directed DNA polymerase activity"/>
    <property type="evidence" value="ECO:0007669"/>
    <property type="project" value="UniProtKB-KW"/>
</dbReference>
<gene>
    <name evidence="2" type="primary">holD</name>
    <name evidence="2" type="ORF">AB162_570</name>
</gene>
<reference evidence="2 3" key="1">
    <citation type="submission" date="2015-06" db="EMBL/GenBank/DDBJ databases">
        <title>Lineage-specific patterns of genome deterioration in obligate symbionts.</title>
        <authorList>
            <person name="Bennett G.M."/>
            <person name="McCutcheon J.P."/>
            <person name="McDonald B.R."/>
            <person name="Moran N.A."/>
        </authorList>
    </citation>
    <scope>NUCLEOTIDE SEQUENCE [LARGE SCALE GENOMIC DNA]</scope>
    <source>
        <strain evidence="2 3">B-GSS</strain>
    </source>
</reference>
<dbReference type="InterPro" id="IPR036654">
    <property type="entry name" value="DNA_pol_III_psi_sf"/>
</dbReference>
<evidence type="ECO:0000313" key="2">
    <source>
        <dbReference type="EMBL" id="AKZ66147.1"/>
    </source>
</evidence>
<name>A0A0K2BLS9_9GAMM</name>